<reference evidence="2 3" key="1">
    <citation type="submission" date="2017-06" db="EMBL/GenBank/DDBJ databases">
        <authorList>
            <consortium name="Pathogen Informatics"/>
        </authorList>
    </citation>
    <scope>NUCLEOTIDE SEQUENCE [LARGE SCALE GENOMIC DNA]</scope>
    <source>
        <strain evidence="2 3">NCTC13788</strain>
    </source>
</reference>
<dbReference type="STRING" id="1123308.GCA_000380085_01498"/>
<keyword evidence="3" id="KW-1185">Reference proteome</keyword>
<evidence type="ECO:0000313" key="3">
    <source>
        <dbReference type="Proteomes" id="UP000215185"/>
    </source>
</evidence>
<name>A0A239SYT0_9STRE</name>
<feature type="coiled-coil region" evidence="1">
    <location>
        <begin position="23"/>
        <end position="61"/>
    </location>
</feature>
<dbReference type="Proteomes" id="UP000215185">
    <property type="component" value="Chromosome 1"/>
</dbReference>
<keyword evidence="1" id="KW-0175">Coiled coil</keyword>
<dbReference type="AlphaFoldDB" id="A0A239SYT0"/>
<dbReference type="PROSITE" id="PS51257">
    <property type="entry name" value="PROKAR_LIPOPROTEIN"/>
    <property type="match status" value="1"/>
</dbReference>
<sequence>MKNSIKWIVSCLCLLLLTGCDLDKEAEKAVDNTAAEIEQAFEEAEKEVDDKIGEIEVLSVKSTDKKVLEPSFTGTIYLMASRDQLERGFPKKTFSLAGKPFESIQAGSADDFNIRHAKKTWFSIQKVSVQNLDKLDIASTVDDDVVLVLKK</sequence>
<keyword evidence="2" id="KW-0449">Lipoprotein</keyword>
<protein>
    <submittedName>
        <fullName evidence="2">Lipoprotein</fullName>
    </submittedName>
</protein>
<dbReference type="EMBL" id="LT906439">
    <property type="protein sequence ID" value="SNU90486.1"/>
    <property type="molecule type" value="Genomic_DNA"/>
</dbReference>
<dbReference type="RefSeq" id="WP_018374043.1">
    <property type="nucleotide sequence ID" value="NZ_LT906439.1"/>
</dbReference>
<gene>
    <name evidence="2" type="ORF">SAMEA4412692_01887</name>
</gene>
<dbReference type="KEGG" id="smen:SAMEA4412692_1887"/>
<organism evidence="2 3">
    <name type="scientific">Streptococcus merionis</name>
    <dbReference type="NCBI Taxonomy" id="400065"/>
    <lineage>
        <taxon>Bacteria</taxon>
        <taxon>Bacillati</taxon>
        <taxon>Bacillota</taxon>
        <taxon>Bacilli</taxon>
        <taxon>Lactobacillales</taxon>
        <taxon>Streptococcaceae</taxon>
        <taxon>Streptococcus</taxon>
    </lineage>
</organism>
<accession>A0A239SYT0</accession>
<evidence type="ECO:0000313" key="2">
    <source>
        <dbReference type="EMBL" id="SNU90486.1"/>
    </source>
</evidence>
<proteinExistence type="predicted"/>
<evidence type="ECO:0000256" key="1">
    <source>
        <dbReference type="SAM" id="Coils"/>
    </source>
</evidence>